<dbReference type="InterPro" id="IPR018976">
    <property type="entry name" value="Imelysin-like"/>
</dbReference>
<evidence type="ECO:0000313" key="7">
    <source>
        <dbReference type="EMBL" id="MBP1849239.1"/>
    </source>
</evidence>
<evidence type="ECO:0000313" key="8">
    <source>
        <dbReference type="Proteomes" id="UP000759443"/>
    </source>
</evidence>
<dbReference type="Pfam" id="PF13473">
    <property type="entry name" value="Cupredoxin_1"/>
    <property type="match status" value="1"/>
</dbReference>
<evidence type="ECO:0000256" key="3">
    <source>
        <dbReference type="ARBA" id="ARBA00022729"/>
    </source>
</evidence>
<dbReference type="Gene3D" id="1.20.1420.20">
    <property type="entry name" value="M75 peptidase, HXXE motif"/>
    <property type="match status" value="1"/>
</dbReference>
<comment type="similarity">
    <text evidence="2">Belongs to the EfeM/EfeO family.</text>
</comment>
<dbReference type="NCBIfam" id="NF007697">
    <property type="entry name" value="PRK10378.1"/>
    <property type="match status" value="1"/>
</dbReference>
<comment type="caution">
    <text evidence="7">The sequence shown here is derived from an EMBL/GenBank/DDBJ whole genome shotgun (WGS) entry which is preliminary data.</text>
</comment>
<dbReference type="NCBIfam" id="NF041757">
    <property type="entry name" value="EfeO"/>
    <property type="match status" value="1"/>
</dbReference>
<evidence type="ECO:0000259" key="6">
    <source>
        <dbReference type="Pfam" id="PF13473"/>
    </source>
</evidence>
<dbReference type="InterPro" id="IPR038352">
    <property type="entry name" value="Imelysin_sf"/>
</dbReference>
<proteinExistence type="inferred from homology"/>
<dbReference type="InterPro" id="IPR053377">
    <property type="entry name" value="Iron_uptake_EfeM/EfeO"/>
</dbReference>
<evidence type="ECO:0000256" key="4">
    <source>
        <dbReference type="SAM" id="Phobius"/>
    </source>
</evidence>
<reference evidence="7 8" key="1">
    <citation type="submission" date="2021-03" db="EMBL/GenBank/DDBJ databases">
        <title>Genomic Encyclopedia of Type Strains, Phase IV (KMG-IV): sequencing the most valuable type-strain genomes for metagenomic binning, comparative biology and taxonomic classification.</title>
        <authorList>
            <person name="Goeker M."/>
        </authorList>
    </citation>
    <scope>NUCLEOTIDE SEQUENCE [LARGE SCALE GENOMIC DNA]</scope>
    <source>
        <strain evidence="7 8">DSM 21600</strain>
    </source>
</reference>
<feature type="domain" description="EfeO-type cupredoxin-like" evidence="6">
    <location>
        <begin position="29"/>
        <end position="131"/>
    </location>
</feature>
<keyword evidence="4" id="KW-0812">Transmembrane</keyword>
<dbReference type="Gene3D" id="2.60.40.420">
    <property type="entry name" value="Cupredoxins - blue copper proteins"/>
    <property type="match status" value="1"/>
</dbReference>
<organism evidence="7 8">
    <name type="scientific">Rhizobium halophytocola</name>
    <dbReference type="NCBI Taxonomy" id="735519"/>
    <lineage>
        <taxon>Bacteria</taxon>
        <taxon>Pseudomonadati</taxon>
        <taxon>Pseudomonadota</taxon>
        <taxon>Alphaproteobacteria</taxon>
        <taxon>Hyphomicrobiales</taxon>
        <taxon>Rhizobiaceae</taxon>
        <taxon>Rhizobium/Agrobacterium group</taxon>
        <taxon>Rhizobium</taxon>
    </lineage>
</organism>
<feature type="transmembrane region" description="Helical" evidence="4">
    <location>
        <begin position="12"/>
        <end position="35"/>
    </location>
</feature>
<keyword evidence="4" id="KW-1133">Transmembrane helix</keyword>
<dbReference type="InterPro" id="IPR034981">
    <property type="entry name" value="Imelysin-like_EfeO/Algp7"/>
</dbReference>
<keyword evidence="8" id="KW-1185">Reference proteome</keyword>
<dbReference type="PANTHER" id="PTHR39192:SF1">
    <property type="entry name" value="IRON UPTAKE SYSTEM COMPONENT EFEO"/>
    <property type="match status" value="1"/>
</dbReference>
<evidence type="ECO:0000256" key="2">
    <source>
        <dbReference type="ARBA" id="ARBA00005989"/>
    </source>
</evidence>
<dbReference type="RefSeq" id="WP_209942226.1">
    <property type="nucleotide sequence ID" value="NZ_JAGGJU010000002.1"/>
</dbReference>
<dbReference type="PANTHER" id="PTHR39192">
    <property type="entry name" value="IRON UPTAKE SYSTEM COMPONENT EFEO"/>
    <property type="match status" value="1"/>
</dbReference>
<comment type="subcellular location">
    <subcellularLocation>
        <location evidence="1">Periplasm</location>
    </subcellularLocation>
</comment>
<dbReference type="InterPro" id="IPR028096">
    <property type="entry name" value="EfeO_Cupredoxin"/>
</dbReference>
<sequence length="394" mass="41977">MSVSDQNQPSRGLMVAGVAGAAVLALAAGAAFFFATVKNQAVTSGRKGLEVRVTANACDPADITVAAGTRTFDVFNASDRPVEWEILDGVMVVAERENIVPGIRQSVTATLAPGDYEITCGLISNAHGTLHVTPSKEYAKAASTLGLRDYLGPLSEYRVYLALQGKAAVDAAKALADAIHAGDLDKARTLYEPARVPFKHIEPVAFRMSDLENSIDATADYLEKREDDPEFSGFHRIEYGLYEQNSLDGLGAIADRLVADMTLLSARLKALKLDPAMLIALPGGMADHLLQGRIEKGEDHYARTDLADLEASLDGIDKVAGLLQAVSANVDPTLADEMTTAMTQARDMLASLKTGDHYPPYDTVDKAAREQLAKAVQTLAETYARLEGTIGVGA</sequence>
<evidence type="ECO:0000259" key="5">
    <source>
        <dbReference type="Pfam" id="PF09375"/>
    </source>
</evidence>
<accession>A0ABS4DU55</accession>
<feature type="domain" description="Imelysin-like" evidence="5">
    <location>
        <begin position="155"/>
        <end position="383"/>
    </location>
</feature>
<dbReference type="InterPro" id="IPR050894">
    <property type="entry name" value="EfeM/EfeO_iron_uptake"/>
</dbReference>
<protein>
    <submittedName>
        <fullName evidence="7">Iron uptake system EfeUOB component EfeO/EfeM</fullName>
    </submittedName>
</protein>
<keyword evidence="3" id="KW-0732">Signal</keyword>
<evidence type="ECO:0000256" key="1">
    <source>
        <dbReference type="ARBA" id="ARBA00004418"/>
    </source>
</evidence>
<gene>
    <name evidence="7" type="ORF">J2Z17_000660</name>
</gene>
<dbReference type="Proteomes" id="UP000759443">
    <property type="component" value="Unassembled WGS sequence"/>
</dbReference>
<dbReference type="InterPro" id="IPR008972">
    <property type="entry name" value="Cupredoxin"/>
</dbReference>
<dbReference type="CDD" id="cd14656">
    <property type="entry name" value="Imelysin-like_EfeO"/>
    <property type="match status" value="1"/>
</dbReference>
<name>A0ABS4DU55_9HYPH</name>
<dbReference type="EMBL" id="JAGGJU010000002">
    <property type="protein sequence ID" value="MBP1849239.1"/>
    <property type="molecule type" value="Genomic_DNA"/>
</dbReference>
<dbReference type="Pfam" id="PF09375">
    <property type="entry name" value="Peptidase_M75"/>
    <property type="match status" value="1"/>
</dbReference>
<keyword evidence="4" id="KW-0472">Membrane</keyword>